<evidence type="ECO:0000313" key="2">
    <source>
        <dbReference type="Proteomes" id="UP000294225"/>
    </source>
</evidence>
<organism evidence="1 2">
    <name type="scientific">Kribbella speibonae</name>
    <dbReference type="NCBI Taxonomy" id="1572660"/>
    <lineage>
        <taxon>Bacteria</taxon>
        <taxon>Bacillati</taxon>
        <taxon>Actinomycetota</taxon>
        <taxon>Actinomycetes</taxon>
        <taxon>Propionibacteriales</taxon>
        <taxon>Kribbellaceae</taxon>
        <taxon>Kribbella</taxon>
    </lineage>
</organism>
<name>A0A4R0IE52_9ACTN</name>
<gene>
    <name evidence="1" type="ORF">E0H92_43730</name>
</gene>
<protein>
    <submittedName>
        <fullName evidence="1">Uncharacterized protein</fullName>
    </submittedName>
</protein>
<dbReference type="AlphaFoldDB" id="A0A4R0IE52"/>
<proteinExistence type="predicted"/>
<accession>A0A4R0IE52</accession>
<evidence type="ECO:0000313" key="1">
    <source>
        <dbReference type="EMBL" id="TCC29088.1"/>
    </source>
</evidence>
<sequence length="203" mass="21304">MPAATAPPVPTVVPLTVAQATKAALLVSDLPKGWEGGVAPDRTPTIGLPVTYDPAECRVVRDPLRDGGTPATIIRGQYLLRAENPSDDKVVTEVIASFPADQLPLVRDIAEVLPRCGVIARTLEGLTSKTFVRQLPVPGLRDGVVLRFGDADDPTLKSDSYTAFVARGGTLLALRAGSDTFTTDAAFARFATTAVARLDAVVG</sequence>
<dbReference type="EMBL" id="SJKC01000010">
    <property type="protein sequence ID" value="TCC29088.1"/>
    <property type="molecule type" value="Genomic_DNA"/>
</dbReference>
<reference evidence="1 2" key="1">
    <citation type="submission" date="2019-02" db="EMBL/GenBank/DDBJ databases">
        <title>Kribbella capetownensis sp. nov. and Kribbella speibonae sp. nov., isolated from soil.</title>
        <authorList>
            <person name="Curtis S.M."/>
            <person name="Norton I."/>
            <person name="Everest G.J."/>
            <person name="Meyers P.R."/>
        </authorList>
    </citation>
    <scope>NUCLEOTIDE SEQUENCE [LARGE SCALE GENOMIC DNA]</scope>
    <source>
        <strain evidence="1 2">YM55</strain>
    </source>
</reference>
<comment type="caution">
    <text evidence="1">The sequence shown here is derived from an EMBL/GenBank/DDBJ whole genome shotgun (WGS) entry which is preliminary data.</text>
</comment>
<dbReference type="Proteomes" id="UP000294225">
    <property type="component" value="Unassembled WGS sequence"/>
</dbReference>